<protein>
    <submittedName>
        <fullName evidence="1">Uncharacterized protein</fullName>
    </submittedName>
</protein>
<proteinExistence type="predicted"/>
<sequence>MNYEKSIILELIDATKKNGLPTTVVCSDMKCFDDSPAFYSAVKSIVRIIGVEGIPGSNKITAVSLSKDFQFEN</sequence>
<dbReference type="Proteomes" id="UP001056093">
    <property type="component" value="Chromosome"/>
</dbReference>
<dbReference type="RefSeq" id="WP_252773804.1">
    <property type="nucleotide sequence ID" value="NZ_CP097122.1"/>
</dbReference>
<evidence type="ECO:0000313" key="2">
    <source>
        <dbReference type="Proteomes" id="UP001056093"/>
    </source>
</evidence>
<reference evidence="1" key="1">
    <citation type="submission" date="2022-05" db="EMBL/GenBank/DDBJ databases">
        <authorList>
            <person name="Oliphant S.A."/>
            <person name="Watson-Haigh N.S."/>
            <person name="Sumby K.M."/>
            <person name="Gardner J.M."/>
            <person name="Jiranek V."/>
        </authorList>
    </citation>
    <scope>NUCLEOTIDE SEQUENCE</scope>
    <source>
        <strain evidence="1">KI3_B9</strain>
    </source>
</reference>
<name>A0ABY5C315_9LACO</name>
<keyword evidence="2" id="KW-1185">Reference proteome</keyword>
<organism evidence="1 2">
    <name type="scientific">Fructobacillus americanaquae</name>
    <dbReference type="NCBI Taxonomy" id="2940302"/>
    <lineage>
        <taxon>Bacteria</taxon>
        <taxon>Bacillati</taxon>
        <taxon>Bacillota</taxon>
        <taxon>Bacilli</taxon>
        <taxon>Lactobacillales</taxon>
        <taxon>Lactobacillaceae</taxon>
        <taxon>Fructobacillus</taxon>
    </lineage>
</organism>
<dbReference type="EMBL" id="CP097122">
    <property type="protein sequence ID" value="USS91998.1"/>
    <property type="molecule type" value="Genomic_DNA"/>
</dbReference>
<accession>A0ABY5C315</accession>
<gene>
    <name evidence="1" type="ORF">M3M36_06720</name>
</gene>
<evidence type="ECO:0000313" key="1">
    <source>
        <dbReference type="EMBL" id="USS91998.1"/>
    </source>
</evidence>